<dbReference type="Pfam" id="PF00150">
    <property type="entry name" value="Cellulase"/>
    <property type="match status" value="1"/>
</dbReference>
<evidence type="ECO:0000313" key="9">
    <source>
        <dbReference type="Proteomes" id="UP000502756"/>
    </source>
</evidence>
<evidence type="ECO:0000256" key="5">
    <source>
        <dbReference type="SAM" id="SignalP"/>
    </source>
</evidence>
<evidence type="ECO:0000259" key="6">
    <source>
        <dbReference type="Pfam" id="PF00150"/>
    </source>
</evidence>
<dbReference type="InterPro" id="IPR001547">
    <property type="entry name" value="Glyco_hydro_5"/>
</dbReference>
<dbReference type="InterPro" id="IPR050386">
    <property type="entry name" value="Glycosyl_hydrolase_5"/>
</dbReference>
<evidence type="ECO:0000313" key="8">
    <source>
        <dbReference type="EMBL" id="QJW90989.1"/>
    </source>
</evidence>
<dbReference type="Pfam" id="PF18962">
    <property type="entry name" value="Por_Secre_tail"/>
    <property type="match status" value="1"/>
</dbReference>
<dbReference type="SUPFAM" id="SSF51445">
    <property type="entry name" value="(Trans)glycosidases"/>
    <property type="match status" value="1"/>
</dbReference>
<dbReference type="GO" id="GO:0009986">
    <property type="term" value="C:cell surface"/>
    <property type="evidence" value="ECO:0007669"/>
    <property type="project" value="TreeGrafter"/>
</dbReference>
<gene>
    <name evidence="8" type="ORF">HNV11_17220</name>
</gene>
<dbReference type="Gene3D" id="3.20.20.80">
    <property type="entry name" value="Glycosidases"/>
    <property type="match status" value="1"/>
</dbReference>
<name>A0A6M5YAH4_9BACT</name>
<proteinExistence type="inferred from homology"/>
<dbReference type="AlphaFoldDB" id="A0A6M5YAH4"/>
<keyword evidence="3 4" id="KW-0326">Glycosidase</keyword>
<protein>
    <submittedName>
        <fullName evidence="8">Cellulase family glycosylhydrolase</fullName>
    </submittedName>
</protein>
<dbReference type="KEGG" id="stae:HNV11_17220"/>
<dbReference type="Proteomes" id="UP000502756">
    <property type="component" value="Chromosome"/>
</dbReference>
<dbReference type="InterPro" id="IPR017853">
    <property type="entry name" value="GH"/>
</dbReference>
<dbReference type="EMBL" id="CP053435">
    <property type="protein sequence ID" value="QJW90989.1"/>
    <property type="molecule type" value="Genomic_DNA"/>
</dbReference>
<keyword evidence="9" id="KW-1185">Reference proteome</keyword>
<dbReference type="PANTHER" id="PTHR31297">
    <property type="entry name" value="GLUCAN ENDO-1,6-BETA-GLUCOSIDASE B"/>
    <property type="match status" value="1"/>
</dbReference>
<dbReference type="GO" id="GO:0008422">
    <property type="term" value="F:beta-glucosidase activity"/>
    <property type="evidence" value="ECO:0007669"/>
    <property type="project" value="TreeGrafter"/>
</dbReference>
<dbReference type="PANTHER" id="PTHR31297:SF17">
    <property type="entry name" value="ENDOGLUCANASE"/>
    <property type="match status" value="1"/>
</dbReference>
<dbReference type="GO" id="GO:0009251">
    <property type="term" value="P:glucan catabolic process"/>
    <property type="evidence" value="ECO:0007669"/>
    <property type="project" value="TreeGrafter"/>
</dbReference>
<dbReference type="InterPro" id="IPR026444">
    <property type="entry name" value="Secre_tail"/>
</dbReference>
<accession>A0A6M5YAH4</accession>
<sequence length="461" mass="51543">MRFFLFFFALAFSALVSFGQTVAQKRATRLGLGMNLSYLEGYWNGTQSRHFRDFVKLNEVPIRKQRLADIAQAGFKTVRIPVSFGAWASIDAPYRWETPEFLAAPDSLVQWALANNLNVIIDLHHIEFDGSVKGADAPERLAWLWQQIAERYRGTDPERVILELRNEPHDMTAAAWRAQATQLIQTVRSIAPQHTLLVGFHDWNGLDALIRSEPFADPNLIYTFHFYDPFVFTHQGASWAGSGLPDLKGIVFPATATTKINVPASAKGTWVESAINNYASEATYENMYRRLELAKNWSVAKSVPIFLGEFGSYNLNADADSRCRHAEAIYVALGKLQIPSAWWEWDGGFAMFEKGTTQLMPCMKAALNTYQTGQPTVLHVEPDQENVIQLYPNPARDAVRIVSTRPIPTSVRIADLSGKVLMSTSVTGPDIAIVSLPAGQYVLTLYDKTSRVLGTARLVKQ</sequence>
<feature type="chain" id="PRO_5027018565" evidence="5">
    <location>
        <begin position="20"/>
        <end position="461"/>
    </location>
</feature>
<feature type="signal peptide" evidence="5">
    <location>
        <begin position="1"/>
        <end position="19"/>
    </location>
</feature>
<evidence type="ECO:0000259" key="7">
    <source>
        <dbReference type="Pfam" id="PF18962"/>
    </source>
</evidence>
<keyword evidence="1 5" id="KW-0732">Signal</keyword>
<feature type="domain" description="Glycoside hydrolase family 5" evidence="6">
    <location>
        <begin position="62"/>
        <end position="346"/>
    </location>
</feature>
<reference evidence="8 9" key="1">
    <citation type="submission" date="2020-05" db="EMBL/GenBank/DDBJ databases">
        <title>Genome sequencing of Spirosoma sp. TS118.</title>
        <authorList>
            <person name="Lee J.-H."/>
            <person name="Jeong S."/>
            <person name="Zhao L."/>
            <person name="Jung J.-H."/>
            <person name="Kim M.-K."/>
            <person name="Lim S."/>
        </authorList>
    </citation>
    <scope>NUCLEOTIDE SEQUENCE [LARGE SCALE GENOMIC DNA]</scope>
    <source>
        <strain evidence="8 9">TS118</strain>
    </source>
</reference>
<evidence type="ECO:0000256" key="2">
    <source>
        <dbReference type="ARBA" id="ARBA00022801"/>
    </source>
</evidence>
<keyword evidence="2 4" id="KW-0378">Hydrolase</keyword>
<evidence type="ECO:0000256" key="4">
    <source>
        <dbReference type="RuleBase" id="RU361153"/>
    </source>
</evidence>
<evidence type="ECO:0000256" key="3">
    <source>
        <dbReference type="ARBA" id="ARBA00023295"/>
    </source>
</evidence>
<comment type="similarity">
    <text evidence="4">Belongs to the glycosyl hydrolase 5 (cellulase A) family.</text>
</comment>
<organism evidence="8 9">
    <name type="scientific">Spirosoma taeanense</name>
    <dbReference type="NCBI Taxonomy" id="2735870"/>
    <lineage>
        <taxon>Bacteria</taxon>
        <taxon>Pseudomonadati</taxon>
        <taxon>Bacteroidota</taxon>
        <taxon>Cytophagia</taxon>
        <taxon>Cytophagales</taxon>
        <taxon>Cytophagaceae</taxon>
        <taxon>Spirosoma</taxon>
    </lineage>
</organism>
<feature type="domain" description="Secretion system C-terminal sorting" evidence="7">
    <location>
        <begin position="390"/>
        <end position="451"/>
    </location>
</feature>
<dbReference type="NCBIfam" id="TIGR04183">
    <property type="entry name" value="Por_Secre_tail"/>
    <property type="match status" value="1"/>
</dbReference>
<dbReference type="GO" id="GO:0005576">
    <property type="term" value="C:extracellular region"/>
    <property type="evidence" value="ECO:0007669"/>
    <property type="project" value="TreeGrafter"/>
</dbReference>
<dbReference type="RefSeq" id="WP_171740834.1">
    <property type="nucleotide sequence ID" value="NZ_CP053435.1"/>
</dbReference>
<evidence type="ECO:0000256" key="1">
    <source>
        <dbReference type="ARBA" id="ARBA00022729"/>
    </source>
</evidence>